<dbReference type="AlphaFoldDB" id="A0A409WS00"/>
<feature type="compositionally biased region" description="Low complexity" evidence="1">
    <location>
        <begin position="148"/>
        <end position="161"/>
    </location>
</feature>
<feature type="compositionally biased region" description="Basic residues" evidence="1">
    <location>
        <begin position="329"/>
        <end position="340"/>
    </location>
</feature>
<name>A0A409WS00_9AGAR</name>
<reference evidence="2 3" key="1">
    <citation type="journal article" date="2018" name="Evol. Lett.">
        <title>Horizontal gene cluster transfer increased hallucinogenic mushroom diversity.</title>
        <authorList>
            <person name="Reynolds H.T."/>
            <person name="Vijayakumar V."/>
            <person name="Gluck-Thaler E."/>
            <person name="Korotkin H.B."/>
            <person name="Matheny P.B."/>
            <person name="Slot J.C."/>
        </authorList>
    </citation>
    <scope>NUCLEOTIDE SEQUENCE [LARGE SCALE GENOMIC DNA]</scope>
    <source>
        <strain evidence="2 3">SRW20</strain>
    </source>
</reference>
<organism evidence="2 3">
    <name type="scientific">Gymnopilus dilepis</name>
    <dbReference type="NCBI Taxonomy" id="231916"/>
    <lineage>
        <taxon>Eukaryota</taxon>
        <taxon>Fungi</taxon>
        <taxon>Dikarya</taxon>
        <taxon>Basidiomycota</taxon>
        <taxon>Agaricomycotina</taxon>
        <taxon>Agaricomycetes</taxon>
        <taxon>Agaricomycetidae</taxon>
        <taxon>Agaricales</taxon>
        <taxon>Agaricineae</taxon>
        <taxon>Hymenogastraceae</taxon>
        <taxon>Gymnopilus</taxon>
    </lineage>
</organism>
<keyword evidence="3" id="KW-1185">Reference proteome</keyword>
<feature type="compositionally biased region" description="Polar residues" evidence="1">
    <location>
        <begin position="348"/>
        <end position="359"/>
    </location>
</feature>
<dbReference type="STRING" id="231916.A0A409WS00"/>
<evidence type="ECO:0000313" key="3">
    <source>
        <dbReference type="Proteomes" id="UP000284706"/>
    </source>
</evidence>
<feature type="compositionally biased region" description="Low complexity" evidence="1">
    <location>
        <begin position="1"/>
        <end position="17"/>
    </location>
</feature>
<feature type="region of interest" description="Disordered" evidence="1">
    <location>
        <begin position="1"/>
        <end position="173"/>
    </location>
</feature>
<feature type="compositionally biased region" description="Low complexity" evidence="1">
    <location>
        <begin position="361"/>
        <end position="372"/>
    </location>
</feature>
<feature type="region of interest" description="Disordered" evidence="1">
    <location>
        <begin position="329"/>
        <end position="372"/>
    </location>
</feature>
<evidence type="ECO:0000256" key="1">
    <source>
        <dbReference type="SAM" id="MobiDB-lite"/>
    </source>
</evidence>
<feature type="compositionally biased region" description="Low complexity" evidence="1">
    <location>
        <begin position="107"/>
        <end position="140"/>
    </location>
</feature>
<protein>
    <submittedName>
        <fullName evidence="2">Uncharacterized protein</fullName>
    </submittedName>
</protein>
<feature type="compositionally biased region" description="Low complexity" evidence="1">
    <location>
        <begin position="26"/>
        <end position="49"/>
    </location>
</feature>
<accession>A0A409WS00</accession>
<feature type="compositionally biased region" description="Polar residues" evidence="1">
    <location>
        <begin position="57"/>
        <end position="67"/>
    </location>
</feature>
<comment type="caution">
    <text evidence="2">The sequence shown here is derived from an EMBL/GenBank/DDBJ whole genome shotgun (WGS) entry which is preliminary data.</text>
</comment>
<dbReference type="InParanoid" id="A0A409WS00"/>
<evidence type="ECO:0000313" key="2">
    <source>
        <dbReference type="EMBL" id="PPQ81288.1"/>
    </source>
</evidence>
<gene>
    <name evidence="2" type="ORF">CVT26_015178</name>
</gene>
<dbReference type="OrthoDB" id="3058446at2759"/>
<proteinExistence type="predicted"/>
<sequence>MAPRSTRASTNNSASSNIESSMTNMNLDNNLNGTPPLLPLLAVPAPSSSIDVPVSANVASGSGQAGQDIQMADAPSGPHFSAETPSPQQPPASIPPQSATNQPPAPVQGQPSAPVAPQPANQVQQAPANTANANAAQPAQAAPPQPPAGQQNVQGAQNAQPQPQPAPAPGAALFPAGTIQPHDYYNRPFPSWTPIEGFSRITRISPYLYGILDAGGAVHAIHAGQLARYLRFAYLCLGHAPPRPLYPPIGFREFVSLVNNDPVQVSRLTVLDDNGQLVAPPTTNRYPLEVNFPSDDQIRVAALALRSLGGNVNNVESINDIVISQARRASHPYAKNRRGRGGGPGQRSNFHGGQGNNASWPGPGFPDDGLPF</sequence>
<dbReference type="Proteomes" id="UP000284706">
    <property type="component" value="Unassembled WGS sequence"/>
</dbReference>
<dbReference type="EMBL" id="NHYE01004885">
    <property type="protein sequence ID" value="PPQ81288.1"/>
    <property type="molecule type" value="Genomic_DNA"/>
</dbReference>